<name>A0A0G4FTH5_9ALVE</name>
<dbReference type="SUPFAM" id="SSF48403">
    <property type="entry name" value="Ankyrin repeat"/>
    <property type="match status" value="1"/>
</dbReference>
<accession>A0A0G4FTH5</accession>
<dbReference type="InterPro" id="IPR036770">
    <property type="entry name" value="Ankyrin_rpt-contain_sf"/>
</dbReference>
<organism evidence="1">
    <name type="scientific">Chromera velia CCMP2878</name>
    <dbReference type="NCBI Taxonomy" id="1169474"/>
    <lineage>
        <taxon>Eukaryota</taxon>
        <taxon>Sar</taxon>
        <taxon>Alveolata</taxon>
        <taxon>Colpodellida</taxon>
        <taxon>Chromeraceae</taxon>
        <taxon>Chromera</taxon>
    </lineage>
</organism>
<dbReference type="AlphaFoldDB" id="A0A0G4FTH5"/>
<dbReference type="VEuPathDB" id="CryptoDB:Cvel_3712"/>
<dbReference type="EMBL" id="CDMZ01000606">
    <property type="protein sequence ID" value="CEM17769.1"/>
    <property type="molecule type" value="Genomic_DNA"/>
</dbReference>
<sequence length="424" mass="46628">MTEDEPGFLCLGILIGSGILGRRGFWKLSSVCKEVLSLRDALRDETTSIGFGSVCSGFSSDCEREEVWSFFDSCFESDNVRALQQILALKGVSGRYPFLLKRAIEKNPASVKCIAFLTNEETTPALSDLVLQTEFFGKLTREQFVQMIEGGVVRTDHWKEAEGLNGGRAVRPLVEILIANSHFDLAEALLDAGARVDVCGWEIVISRRHHPFLSLRPFSSSDSRCCFTPLLALVHGLSEDSTGHVTRRSGRGRSDAQRERGLSLLRRLAKASKDAACLDWKVKFSSTYGDGPPGRVTALGLACFYRDPEIVKVLVEEQGHVESKEGGELVFMVLDPKRYRPLSESRCHSDDDSLCAALLEQLLQLRGFELNRIKTQSGERLSPLSLAISQGMEKSAEVLLKGGAAPGIVKGWSGMNSPSPLFKL</sequence>
<gene>
    <name evidence="1" type="ORF">Cvel_3712</name>
</gene>
<dbReference type="PhylomeDB" id="A0A0G4FTH5"/>
<dbReference type="Gene3D" id="1.25.40.20">
    <property type="entry name" value="Ankyrin repeat-containing domain"/>
    <property type="match status" value="1"/>
</dbReference>
<protein>
    <submittedName>
        <fullName evidence="1">Uncharacterized protein</fullName>
    </submittedName>
</protein>
<proteinExistence type="predicted"/>
<reference evidence="1" key="1">
    <citation type="submission" date="2014-11" db="EMBL/GenBank/DDBJ databases">
        <authorList>
            <person name="Otto D Thomas"/>
            <person name="Naeem Raeece"/>
        </authorList>
    </citation>
    <scope>NUCLEOTIDE SEQUENCE</scope>
</reference>
<evidence type="ECO:0000313" key="1">
    <source>
        <dbReference type="EMBL" id="CEM17769.1"/>
    </source>
</evidence>